<keyword evidence="4" id="KW-0949">S-adenosyl-L-methionine</keyword>
<evidence type="ECO:0000313" key="6">
    <source>
        <dbReference type="EMBL" id="PIX28076.1"/>
    </source>
</evidence>
<keyword evidence="3" id="KW-0808">Transferase</keyword>
<dbReference type="Pfam" id="PF02086">
    <property type="entry name" value="MethyltransfD12"/>
    <property type="match status" value="1"/>
</dbReference>
<dbReference type="InterPro" id="IPR012327">
    <property type="entry name" value="MeTrfase_D12"/>
</dbReference>
<reference evidence="6" key="2">
    <citation type="submission" date="2017-09" db="EMBL/GenBank/DDBJ databases">
        <title>Depth-based differentiation of microbial function through sediment-hosted aquifers and enrichment of novel symbionts in the deep terrestrial subsurface.</title>
        <authorList>
            <person name="Probst A.J."/>
            <person name="Ladd B."/>
            <person name="Jarett J.K."/>
            <person name="Geller-Mcgrath D.E."/>
            <person name="Sieber C.M."/>
            <person name="Emerson J.B."/>
            <person name="Anantharaman K."/>
            <person name="Thomas B.C."/>
            <person name="Malmstrom R."/>
            <person name="Stieglmeier M."/>
            <person name="Klingl A."/>
            <person name="Woyke T."/>
            <person name="Ryan C.M."/>
            <person name="Banfield J.F."/>
        </authorList>
    </citation>
    <scope>NUCLEOTIDE SEQUENCE [LARGE SCALE GENOMIC DNA]</scope>
    <source>
        <strain evidence="7">CG_4_10_14_0_8_um_filter_31_133</strain>
        <strain evidence="6">CG_4_8_14_3_um_filter</strain>
    </source>
</reference>
<gene>
    <name evidence="7" type="ORF">COY63_01420</name>
    <name evidence="6" type="ORF">COZ66_01410</name>
</gene>
<dbReference type="InterPro" id="IPR029063">
    <property type="entry name" value="SAM-dependent_MTases_sf"/>
</dbReference>
<dbReference type="GO" id="GO:0009007">
    <property type="term" value="F:site-specific DNA-methyltransferase (adenine-specific) activity"/>
    <property type="evidence" value="ECO:0007669"/>
    <property type="project" value="UniProtKB-EC"/>
</dbReference>
<dbReference type="InterPro" id="IPR002052">
    <property type="entry name" value="DNA_methylase_N6_adenine_CS"/>
</dbReference>
<dbReference type="EMBL" id="PFMG01000031">
    <property type="protein sequence ID" value="PIY99837.1"/>
    <property type="molecule type" value="Genomic_DNA"/>
</dbReference>
<dbReference type="GO" id="GO:0003676">
    <property type="term" value="F:nucleic acid binding"/>
    <property type="evidence" value="ECO:0007669"/>
    <property type="project" value="InterPro"/>
</dbReference>
<dbReference type="AlphaFoldDB" id="A0A2H9N2F8"/>
<dbReference type="SUPFAM" id="SSF53335">
    <property type="entry name" value="S-adenosyl-L-methionine-dependent methyltransferases"/>
    <property type="match status" value="1"/>
</dbReference>
<evidence type="ECO:0000313" key="8">
    <source>
        <dbReference type="Proteomes" id="UP000228874"/>
    </source>
</evidence>
<evidence type="ECO:0000256" key="3">
    <source>
        <dbReference type="ARBA" id="ARBA00022679"/>
    </source>
</evidence>
<sequence>MRFIGSKVNLLEDIREMIKNNCTGATSFCDIFSGTTNVARFFKKDFAITSNDLLHFSFVLQKATIENNIKPNFSSLKKNKIDDPLKYLNEFEPKIEDLKSEPFIFNNYTPNHNHDRSYFSKDNALKIDFIRQKIEEWKNDKLIEENEYYYLIACLIEAVPFVSNIAGTFGAYLKHWDKRAFKKIELKHFEIINNGKQNKSFNKDSNILITELKGDILYIDPPYNSRQYLPNYHVLETISKYDNPEIYGKTGLRPYNEVKSKYCVKGKVLDEFSKLIKNANFKYIIVSYSSEGLMSEEEITNVLTENGIKSTYMLKKIPYRRYKHTKGEVKHSLNEFLFFITKR</sequence>
<dbReference type="GO" id="GO:0009307">
    <property type="term" value="P:DNA restriction-modification system"/>
    <property type="evidence" value="ECO:0007669"/>
    <property type="project" value="InterPro"/>
</dbReference>
<dbReference type="Proteomes" id="UP000231449">
    <property type="component" value="Unassembled WGS sequence"/>
</dbReference>
<dbReference type="GO" id="GO:0032259">
    <property type="term" value="P:methylation"/>
    <property type="evidence" value="ECO:0007669"/>
    <property type="project" value="UniProtKB-KW"/>
</dbReference>
<dbReference type="Proteomes" id="UP000228874">
    <property type="component" value="Unassembled WGS sequence"/>
</dbReference>
<dbReference type="PROSITE" id="PS00092">
    <property type="entry name" value="N6_MTASE"/>
    <property type="match status" value="1"/>
</dbReference>
<evidence type="ECO:0000256" key="1">
    <source>
        <dbReference type="ARBA" id="ARBA00011900"/>
    </source>
</evidence>
<protein>
    <recommendedName>
        <fullName evidence="1">site-specific DNA-methyltransferase (adenine-specific)</fullName>
        <ecNumber evidence="1">2.1.1.72</ecNumber>
    </recommendedName>
</protein>
<name>A0A2H9N2F8_HUBC1</name>
<proteinExistence type="predicted"/>
<dbReference type="EC" id="2.1.1.72" evidence="1"/>
<comment type="catalytic activity">
    <reaction evidence="5">
        <text>a 2'-deoxyadenosine in DNA + S-adenosyl-L-methionine = an N(6)-methyl-2'-deoxyadenosine in DNA + S-adenosyl-L-homocysteine + H(+)</text>
        <dbReference type="Rhea" id="RHEA:15197"/>
        <dbReference type="Rhea" id="RHEA-COMP:12418"/>
        <dbReference type="Rhea" id="RHEA-COMP:12419"/>
        <dbReference type="ChEBI" id="CHEBI:15378"/>
        <dbReference type="ChEBI" id="CHEBI:57856"/>
        <dbReference type="ChEBI" id="CHEBI:59789"/>
        <dbReference type="ChEBI" id="CHEBI:90615"/>
        <dbReference type="ChEBI" id="CHEBI:90616"/>
        <dbReference type="EC" id="2.1.1.72"/>
    </reaction>
</comment>
<accession>A0A2H9N2F8</accession>
<dbReference type="PRINTS" id="PR00505">
    <property type="entry name" value="D12N6MTFRASE"/>
</dbReference>
<reference evidence="8 9" key="1">
    <citation type="submission" date="2017-09" db="EMBL/GenBank/DDBJ databases">
        <title>Depth-based differentiation of microbial function through sediment-hosted aquifers and enrichment of novel symbionts in the deep terrestrial subsurface.</title>
        <authorList>
            <person name="Probst A.J."/>
            <person name="Ladd B."/>
            <person name="Jarett J.K."/>
            <person name="Geller-Mcgrath D.E."/>
            <person name="Sieber C.M.K."/>
            <person name="Emerson J.B."/>
            <person name="Anantharaman K."/>
            <person name="Thomas B.C."/>
            <person name="Malmstrom R."/>
            <person name="Stieglmeier M."/>
            <person name="Klingl A."/>
            <person name="Woyke T."/>
            <person name="Ryan C.M."/>
            <person name="Banfield J.F."/>
        </authorList>
    </citation>
    <scope>NUCLEOTIDE SEQUENCE [LARGE SCALE GENOMIC DNA]</scope>
</reference>
<dbReference type="EMBL" id="PFIH01000034">
    <property type="protein sequence ID" value="PIX28076.1"/>
    <property type="molecule type" value="Genomic_DNA"/>
</dbReference>
<evidence type="ECO:0000256" key="4">
    <source>
        <dbReference type="ARBA" id="ARBA00022691"/>
    </source>
</evidence>
<accession>A0A2H9P8M5</accession>
<evidence type="ECO:0000313" key="7">
    <source>
        <dbReference type="EMBL" id="PIY99837.1"/>
    </source>
</evidence>
<evidence type="ECO:0000256" key="5">
    <source>
        <dbReference type="ARBA" id="ARBA00047942"/>
    </source>
</evidence>
<organism evidence="6 9">
    <name type="scientific">Huberarchaeum crystalense</name>
    <dbReference type="NCBI Taxonomy" id="2014257"/>
    <lineage>
        <taxon>Archaea</taxon>
        <taxon>Candidatus Huberarchaeota</taxon>
        <taxon>Candidatus Huberarchaeia</taxon>
        <taxon>Candidatus Huberarchaeales</taxon>
        <taxon>Candidatus Huberarchaeaceae</taxon>
        <taxon>Candidatus Huberarchaeum</taxon>
    </lineage>
</organism>
<evidence type="ECO:0000256" key="2">
    <source>
        <dbReference type="ARBA" id="ARBA00022603"/>
    </source>
</evidence>
<keyword evidence="2 6" id="KW-0489">Methyltransferase</keyword>
<comment type="caution">
    <text evidence="6">The sequence shown here is derived from an EMBL/GenBank/DDBJ whole genome shotgun (WGS) entry which is preliminary data.</text>
</comment>
<evidence type="ECO:0000313" key="9">
    <source>
        <dbReference type="Proteomes" id="UP000231449"/>
    </source>
</evidence>